<name>A0A1B0D3U0_PHLPP</name>
<dbReference type="Pfam" id="PF00096">
    <property type="entry name" value="zf-C2H2"/>
    <property type="match status" value="5"/>
</dbReference>
<feature type="domain" description="C2H2-type" evidence="7">
    <location>
        <begin position="252"/>
        <end position="279"/>
    </location>
</feature>
<evidence type="ECO:0000256" key="1">
    <source>
        <dbReference type="ARBA" id="ARBA00022723"/>
    </source>
</evidence>
<evidence type="ECO:0000256" key="5">
    <source>
        <dbReference type="ARBA" id="ARBA00023242"/>
    </source>
</evidence>
<proteinExistence type="predicted"/>
<reference evidence="8" key="1">
    <citation type="submission" date="2022-08" db="UniProtKB">
        <authorList>
            <consortium name="EnsemblMetazoa"/>
        </authorList>
    </citation>
    <scope>IDENTIFICATION</scope>
    <source>
        <strain evidence="8">Israel</strain>
    </source>
</reference>
<dbReference type="GO" id="GO:0008270">
    <property type="term" value="F:zinc ion binding"/>
    <property type="evidence" value="ECO:0007669"/>
    <property type="project" value="UniProtKB-KW"/>
</dbReference>
<dbReference type="PANTHER" id="PTHR23235:SF142">
    <property type="entry name" value="ZINC FINGER PROTEIN 384"/>
    <property type="match status" value="1"/>
</dbReference>
<feature type="domain" description="C2H2-type" evidence="7">
    <location>
        <begin position="363"/>
        <end position="389"/>
    </location>
</feature>
<dbReference type="PANTHER" id="PTHR23235">
    <property type="entry name" value="KRUEPPEL-LIKE TRANSCRIPTION FACTOR"/>
    <property type="match status" value="1"/>
</dbReference>
<keyword evidence="5" id="KW-0539">Nucleus</keyword>
<dbReference type="Pfam" id="PF13912">
    <property type="entry name" value="zf-C2H2_6"/>
    <property type="match status" value="1"/>
</dbReference>
<feature type="domain" description="C2H2-type" evidence="7">
    <location>
        <begin position="279"/>
        <end position="306"/>
    </location>
</feature>
<dbReference type="SUPFAM" id="SSF57667">
    <property type="entry name" value="beta-beta-alpha zinc fingers"/>
    <property type="match status" value="4"/>
</dbReference>
<dbReference type="Proteomes" id="UP000092462">
    <property type="component" value="Unassembled WGS sequence"/>
</dbReference>
<evidence type="ECO:0000259" key="7">
    <source>
        <dbReference type="PROSITE" id="PS50157"/>
    </source>
</evidence>
<dbReference type="VEuPathDB" id="VectorBase:PPAPM1_000417"/>
<feature type="domain" description="C2H2-type" evidence="7">
    <location>
        <begin position="224"/>
        <end position="251"/>
    </location>
</feature>
<evidence type="ECO:0000313" key="9">
    <source>
        <dbReference type="Proteomes" id="UP000092462"/>
    </source>
</evidence>
<feature type="domain" description="C2H2-type" evidence="7">
    <location>
        <begin position="195"/>
        <end position="223"/>
    </location>
</feature>
<feature type="region of interest" description="Disordered" evidence="6">
    <location>
        <begin position="94"/>
        <end position="159"/>
    </location>
</feature>
<dbReference type="PROSITE" id="PS00028">
    <property type="entry name" value="ZINC_FINGER_C2H2_1"/>
    <property type="match status" value="7"/>
</dbReference>
<organism evidence="8 9">
    <name type="scientific">Phlebotomus papatasi</name>
    <name type="common">Sandfly</name>
    <dbReference type="NCBI Taxonomy" id="29031"/>
    <lineage>
        <taxon>Eukaryota</taxon>
        <taxon>Metazoa</taxon>
        <taxon>Ecdysozoa</taxon>
        <taxon>Arthropoda</taxon>
        <taxon>Hexapoda</taxon>
        <taxon>Insecta</taxon>
        <taxon>Pterygota</taxon>
        <taxon>Neoptera</taxon>
        <taxon>Endopterygota</taxon>
        <taxon>Diptera</taxon>
        <taxon>Nematocera</taxon>
        <taxon>Psychodoidea</taxon>
        <taxon>Psychodidae</taxon>
        <taxon>Phlebotomus</taxon>
        <taxon>Phlebotomus</taxon>
    </lineage>
</organism>
<evidence type="ECO:0000256" key="3">
    <source>
        <dbReference type="ARBA" id="ARBA00022771"/>
    </source>
</evidence>
<dbReference type="EnsemblMetazoa" id="PPAI002013-RA">
    <property type="protein sequence ID" value="PPAI002013-PA"/>
    <property type="gene ID" value="PPAI002013"/>
</dbReference>
<keyword evidence="3" id="KW-0863">Zinc-finger</keyword>
<keyword evidence="4" id="KW-0862">Zinc</keyword>
<evidence type="ECO:0000256" key="4">
    <source>
        <dbReference type="ARBA" id="ARBA00022833"/>
    </source>
</evidence>
<sequence length="389" mass="44505">INPNDGLPTVACSLCVWNLNAAFKFVSECKISQEWFKKTLEENDTKDFVALACVSSMPSSSVLESCKNEESKQDVSEILSQVTVKIETIDSCPDAASSPHSVNSVKFEDDQDVGNPLETTPEIIEENPKSPRRKRAKKGEGKHAKEDGKIVRKRRRKPRDVKPRIGLICEACGKVFKNKGSLQTHVYVHTKSKPFKCSACDRQFCVETNLREHMDIVHMGIKKYICEACGRNFMSAQNLKSHRMLHSGEKPYQCSICPRRFVSRSNCKTHELNHAKIRFRCDICDKTYASKNVLTAHRQIHSGIRRFQCDVCEKKFLTKAGLNDHSRTHTGEQPWNCPYCSRTFAQRNSMRSHIKTHPEAQTFPCTICKKKYLREDILEAHLKTHEEMK</sequence>
<keyword evidence="2" id="KW-0677">Repeat</keyword>
<dbReference type="FunFam" id="3.30.160.60:FF:002343">
    <property type="entry name" value="Zinc finger protein 33A"/>
    <property type="match status" value="1"/>
</dbReference>
<feature type="domain" description="C2H2-type" evidence="7">
    <location>
        <begin position="335"/>
        <end position="362"/>
    </location>
</feature>
<keyword evidence="9" id="KW-1185">Reference proteome</keyword>
<dbReference type="Gene3D" id="3.30.160.60">
    <property type="entry name" value="Classic Zinc Finger"/>
    <property type="match status" value="7"/>
</dbReference>
<dbReference type="InterPro" id="IPR013087">
    <property type="entry name" value="Znf_C2H2_type"/>
</dbReference>
<dbReference type="PROSITE" id="PS50157">
    <property type="entry name" value="ZINC_FINGER_C2H2_2"/>
    <property type="match status" value="8"/>
</dbReference>
<accession>A0A1B0D3U0</accession>
<evidence type="ECO:0000256" key="2">
    <source>
        <dbReference type="ARBA" id="ARBA00022737"/>
    </source>
</evidence>
<protein>
    <recommendedName>
        <fullName evidence="7">C2H2-type domain-containing protein</fullName>
    </recommendedName>
</protein>
<dbReference type="GO" id="GO:0000978">
    <property type="term" value="F:RNA polymerase II cis-regulatory region sequence-specific DNA binding"/>
    <property type="evidence" value="ECO:0007669"/>
    <property type="project" value="TreeGrafter"/>
</dbReference>
<dbReference type="Pfam" id="PF13894">
    <property type="entry name" value="zf-C2H2_4"/>
    <property type="match status" value="1"/>
</dbReference>
<dbReference type="SMART" id="SM00355">
    <property type="entry name" value="ZnF_C2H2"/>
    <property type="match status" value="8"/>
</dbReference>
<feature type="domain" description="C2H2-type" evidence="7">
    <location>
        <begin position="307"/>
        <end position="334"/>
    </location>
</feature>
<dbReference type="FunFam" id="3.30.160.60:FF:000110">
    <property type="entry name" value="Zinc finger protein-like"/>
    <property type="match status" value="1"/>
</dbReference>
<feature type="compositionally biased region" description="Basic and acidic residues" evidence="6">
    <location>
        <begin position="138"/>
        <end position="150"/>
    </location>
</feature>
<dbReference type="EMBL" id="AJVK01023692">
    <property type="status" value="NOT_ANNOTATED_CDS"/>
    <property type="molecule type" value="Genomic_DNA"/>
</dbReference>
<evidence type="ECO:0000256" key="6">
    <source>
        <dbReference type="SAM" id="MobiDB-lite"/>
    </source>
</evidence>
<evidence type="ECO:0000313" key="8">
    <source>
        <dbReference type="EnsemblMetazoa" id="PPAI002013-PA"/>
    </source>
</evidence>
<dbReference type="AlphaFoldDB" id="A0A1B0D3U0"/>
<dbReference type="InterPro" id="IPR036236">
    <property type="entry name" value="Znf_C2H2_sf"/>
</dbReference>
<dbReference type="GO" id="GO:0000981">
    <property type="term" value="F:DNA-binding transcription factor activity, RNA polymerase II-specific"/>
    <property type="evidence" value="ECO:0007669"/>
    <property type="project" value="TreeGrafter"/>
</dbReference>
<dbReference type="VEuPathDB" id="VectorBase:PPAI002013"/>
<feature type="domain" description="C2H2-type" evidence="7">
    <location>
        <begin position="167"/>
        <end position="194"/>
    </location>
</feature>
<keyword evidence="1" id="KW-0479">Metal-binding</keyword>